<dbReference type="CDD" id="cd06580">
    <property type="entry name" value="TM_PBP1_transp_TpRbsC_like"/>
    <property type="match status" value="1"/>
</dbReference>
<evidence type="ECO:0000256" key="3">
    <source>
        <dbReference type="ARBA" id="ARBA00022692"/>
    </source>
</evidence>
<dbReference type="Proteomes" id="UP000295132">
    <property type="component" value="Unassembled WGS sequence"/>
</dbReference>
<comment type="caution">
    <text evidence="7">The sequence shown here is derived from an EMBL/GenBank/DDBJ whole genome shotgun (WGS) entry which is preliminary data.</text>
</comment>
<comment type="subcellular location">
    <subcellularLocation>
        <location evidence="1">Cell membrane</location>
        <topology evidence="1">Multi-pass membrane protein</topology>
    </subcellularLocation>
</comment>
<feature type="transmembrane region" description="Helical" evidence="6">
    <location>
        <begin position="110"/>
        <end position="130"/>
    </location>
</feature>
<feature type="transmembrane region" description="Helical" evidence="6">
    <location>
        <begin position="317"/>
        <end position="339"/>
    </location>
</feature>
<keyword evidence="5 6" id="KW-0472">Membrane</keyword>
<feature type="transmembrane region" description="Helical" evidence="6">
    <location>
        <begin position="186"/>
        <end position="210"/>
    </location>
</feature>
<protein>
    <submittedName>
        <fullName evidence="7">ABC transporter permease</fullName>
    </submittedName>
</protein>
<evidence type="ECO:0000256" key="4">
    <source>
        <dbReference type="ARBA" id="ARBA00022989"/>
    </source>
</evidence>
<feature type="transmembrane region" description="Helical" evidence="6">
    <location>
        <begin position="239"/>
        <end position="260"/>
    </location>
</feature>
<keyword evidence="4 6" id="KW-1133">Transmembrane helix</keyword>
<feature type="transmembrane region" description="Helical" evidence="6">
    <location>
        <begin position="137"/>
        <end position="158"/>
    </location>
</feature>
<feature type="transmembrane region" description="Helical" evidence="6">
    <location>
        <begin position="51"/>
        <end position="75"/>
    </location>
</feature>
<dbReference type="EMBL" id="SMYO01000011">
    <property type="protein sequence ID" value="TDK58770.1"/>
    <property type="molecule type" value="Genomic_DNA"/>
</dbReference>
<sequence length="356" mass="38257">MNRLRQQLNALIQPILAIVLGLIVGMAAIQIVHGSIIQTYTEMWNGAFGNFYFVTSTLARATPILLIALGVGFAFRAGVFNLGAEGQLVFGGIAAALTALYLPGPFVVKMIGALLAGIMAGGVWSLLAGWMELKFKVQLVISTLLLNYIATYFASYLVSKPFQDRTGSAALAQTKMLDAHLWLPKLFAGMPLHLGFVFAILFALVLYICFRFTSTGYQISMLGKNPFFGSYGGIHKQKITLLSMFISGALSGLAGTFEIMGTHYRFIDGALTAPSYAWTGLMAALLANSNPIGTIFTSILLAALQTGAMGVERNTDVPLEISSVIQAVIILFISAKFAFKGFKVIKKRRKADGAAV</sequence>
<gene>
    <name evidence="7" type="ORF">E2K98_21385</name>
</gene>
<dbReference type="Pfam" id="PF02653">
    <property type="entry name" value="BPD_transp_2"/>
    <property type="match status" value="1"/>
</dbReference>
<evidence type="ECO:0000256" key="5">
    <source>
        <dbReference type="ARBA" id="ARBA00023136"/>
    </source>
</evidence>
<reference evidence="7 8" key="1">
    <citation type="submission" date="2019-03" db="EMBL/GenBank/DDBJ databases">
        <title>Bacillus niacini sp. nov. a Nicotinate-Metabolizing Mesophile Isolated from Soil.</title>
        <authorList>
            <person name="Zhang G."/>
        </authorList>
    </citation>
    <scope>NUCLEOTIDE SEQUENCE [LARGE SCALE GENOMIC DNA]</scope>
    <source>
        <strain evidence="7 8">WN066</strain>
    </source>
</reference>
<feature type="transmembrane region" description="Helical" evidence="6">
    <location>
        <begin position="12"/>
        <end position="31"/>
    </location>
</feature>
<dbReference type="GO" id="GO:0022857">
    <property type="term" value="F:transmembrane transporter activity"/>
    <property type="evidence" value="ECO:0007669"/>
    <property type="project" value="InterPro"/>
</dbReference>
<evidence type="ECO:0000313" key="8">
    <source>
        <dbReference type="Proteomes" id="UP000295132"/>
    </source>
</evidence>
<dbReference type="RefSeq" id="WP_133337756.1">
    <property type="nucleotide sequence ID" value="NZ_SMYO01000011.1"/>
</dbReference>
<proteinExistence type="predicted"/>
<name>A0A4R5VMY3_9BACI</name>
<feature type="transmembrane region" description="Helical" evidence="6">
    <location>
        <begin position="87"/>
        <end position="104"/>
    </location>
</feature>
<dbReference type="GO" id="GO:0005886">
    <property type="term" value="C:plasma membrane"/>
    <property type="evidence" value="ECO:0007669"/>
    <property type="project" value="UniProtKB-SubCell"/>
</dbReference>
<evidence type="ECO:0000256" key="6">
    <source>
        <dbReference type="SAM" id="Phobius"/>
    </source>
</evidence>
<dbReference type="PANTHER" id="PTHR47089:SF1">
    <property type="entry name" value="GUANOSINE ABC TRANSPORTER PERMEASE PROTEIN NUPP"/>
    <property type="match status" value="1"/>
</dbReference>
<dbReference type="AlphaFoldDB" id="A0A4R5VMY3"/>
<dbReference type="InterPro" id="IPR001851">
    <property type="entry name" value="ABC_transp_permease"/>
</dbReference>
<evidence type="ECO:0000256" key="2">
    <source>
        <dbReference type="ARBA" id="ARBA00022475"/>
    </source>
</evidence>
<keyword evidence="2" id="KW-1003">Cell membrane</keyword>
<organism evidence="7 8">
    <name type="scientific">Bacillus salipaludis</name>
    <dbReference type="NCBI Taxonomy" id="2547811"/>
    <lineage>
        <taxon>Bacteria</taxon>
        <taxon>Bacillati</taxon>
        <taxon>Bacillota</taxon>
        <taxon>Bacilli</taxon>
        <taxon>Bacillales</taxon>
        <taxon>Bacillaceae</taxon>
        <taxon>Bacillus</taxon>
    </lineage>
</organism>
<keyword evidence="3 6" id="KW-0812">Transmembrane</keyword>
<accession>A0A4R5VMY3</accession>
<evidence type="ECO:0000313" key="7">
    <source>
        <dbReference type="EMBL" id="TDK58770.1"/>
    </source>
</evidence>
<dbReference type="PANTHER" id="PTHR47089">
    <property type="entry name" value="ABC TRANSPORTER, PERMEASE PROTEIN"/>
    <property type="match status" value="1"/>
</dbReference>
<evidence type="ECO:0000256" key="1">
    <source>
        <dbReference type="ARBA" id="ARBA00004651"/>
    </source>
</evidence>